<protein>
    <recommendedName>
        <fullName evidence="3">N-acetyltransferase domain-containing protein</fullName>
    </recommendedName>
</protein>
<dbReference type="PANTHER" id="PTHR10545">
    <property type="entry name" value="DIAMINE N-ACETYLTRANSFERASE"/>
    <property type="match status" value="1"/>
</dbReference>
<dbReference type="GO" id="GO:0008080">
    <property type="term" value="F:N-acetyltransferase activity"/>
    <property type="evidence" value="ECO:0007669"/>
    <property type="project" value="TreeGrafter"/>
</dbReference>
<organism evidence="4 5">
    <name type="scientific">Turnera subulata</name>
    <dbReference type="NCBI Taxonomy" id="218843"/>
    <lineage>
        <taxon>Eukaryota</taxon>
        <taxon>Viridiplantae</taxon>
        <taxon>Streptophyta</taxon>
        <taxon>Embryophyta</taxon>
        <taxon>Tracheophyta</taxon>
        <taxon>Spermatophyta</taxon>
        <taxon>Magnoliopsida</taxon>
        <taxon>eudicotyledons</taxon>
        <taxon>Gunneridae</taxon>
        <taxon>Pentapetalae</taxon>
        <taxon>rosids</taxon>
        <taxon>fabids</taxon>
        <taxon>Malpighiales</taxon>
        <taxon>Passifloraceae</taxon>
        <taxon>Turnera</taxon>
    </lineage>
</organism>
<dbReference type="PROSITE" id="PS51186">
    <property type="entry name" value="GNAT"/>
    <property type="match status" value="2"/>
</dbReference>
<feature type="domain" description="N-acetyltransferase" evidence="3">
    <location>
        <begin position="70"/>
        <end position="221"/>
    </location>
</feature>
<keyword evidence="2" id="KW-0012">Acyltransferase</keyword>
<accession>A0A9Q0JM79</accession>
<dbReference type="CDD" id="cd04301">
    <property type="entry name" value="NAT_SF"/>
    <property type="match status" value="2"/>
</dbReference>
<reference evidence="4" key="1">
    <citation type="submission" date="2022-02" db="EMBL/GenBank/DDBJ databases">
        <authorList>
            <person name="Henning P.M."/>
            <person name="McCubbin A.G."/>
            <person name="Shore J.S."/>
        </authorList>
    </citation>
    <scope>NUCLEOTIDE SEQUENCE</scope>
    <source>
        <strain evidence="4">F60SS</strain>
        <tissue evidence="4">Leaves</tissue>
    </source>
</reference>
<dbReference type="PANTHER" id="PTHR10545:SF29">
    <property type="entry name" value="GH14572P-RELATED"/>
    <property type="match status" value="1"/>
</dbReference>
<evidence type="ECO:0000313" key="4">
    <source>
        <dbReference type="EMBL" id="KAJ4845805.1"/>
    </source>
</evidence>
<dbReference type="InterPro" id="IPR051016">
    <property type="entry name" value="Diverse_Substrate_AcTransf"/>
</dbReference>
<dbReference type="AlphaFoldDB" id="A0A9Q0JM79"/>
<dbReference type="InterPro" id="IPR000182">
    <property type="entry name" value="GNAT_dom"/>
</dbReference>
<keyword evidence="5" id="KW-1185">Reference proteome</keyword>
<dbReference type="FunFam" id="3.40.630.30:FF:000099">
    <property type="entry name" value="probable acetyltransferase NATA1-like"/>
    <property type="match status" value="2"/>
</dbReference>
<sequence>MARAATGVANGVYNNSTNPANPLYTRIRLATPKDVPHIHKLIHQLATCQNDTHLFTATESSLSSTLFSSPPFHSVTVLLLEASPQPFKKLLHPTPLTPLDHAIHLEEHIHDPEAATFRTNYMEEADGAVVAGFVLFTPGYSSFQAKPGFHVEDLLVRQCYRRKGLGRMLLSAVAEQAVKMGCARVEWSVLDWNVNAIRFYEEMGAKILSEWRICRLSDDALEAYGGNAAPAASPKQLKSNPLHINSSAMDSTATNSSGGYPLHTRIRLATPKDVPHIHKLIHQLATSQNYTHRFSATESSLASTLFSFPPFLSVTVFLLEVSSLPFKKLLHSTPFTPIEGTIHLEEHIHDPEAGIFKDIEDTGGVVAGFVLFSAGYSAFQAKPRFHVETLLVRKCYRRKGLGRMLLSAVAEQAVKMGCARVEWTVLDWNVNAIRFYEEMGAKTSSEWRTFSLSGDALDAYGDGACGSKPK</sequence>
<dbReference type="Pfam" id="PF00583">
    <property type="entry name" value="Acetyltransf_1"/>
    <property type="match status" value="2"/>
</dbReference>
<evidence type="ECO:0000259" key="3">
    <source>
        <dbReference type="PROSITE" id="PS51186"/>
    </source>
</evidence>
<dbReference type="SUPFAM" id="SSF55729">
    <property type="entry name" value="Acyl-CoA N-acyltransferases (Nat)"/>
    <property type="match status" value="2"/>
</dbReference>
<proteinExistence type="predicted"/>
<reference evidence="4" key="2">
    <citation type="journal article" date="2023" name="Plants (Basel)">
        <title>Annotation of the Turnera subulata (Passifloraceae) Draft Genome Reveals the S-Locus Evolved after the Divergence of Turneroideae from Passifloroideae in a Stepwise Manner.</title>
        <authorList>
            <person name="Henning P.M."/>
            <person name="Roalson E.H."/>
            <person name="Mir W."/>
            <person name="McCubbin A.G."/>
            <person name="Shore J.S."/>
        </authorList>
    </citation>
    <scope>NUCLEOTIDE SEQUENCE</scope>
    <source>
        <strain evidence="4">F60SS</strain>
    </source>
</reference>
<comment type="caution">
    <text evidence="4">The sequence shown here is derived from an EMBL/GenBank/DDBJ whole genome shotgun (WGS) entry which is preliminary data.</text>
</comment>
<dbReference type="EMBL" id="JAKUCV010001567">
    <property type="protein sequence ID" value="KAJ4845805.1"/>
    <property type="molecule type" value="Genomic_DNA"/>
</dbReference>
<name>A0A9Q0JM79_9ROSI</name>
<keyword evidence="1" id="KW-0808">Transferase</keyword>
<dbReference type="InterPro" id="IPR016181">
    <property type="entry name" value="Acyl_CoA_acyltransferase"/>
</dbReference>
<evidence type="ECO:0000256" key="1">
    <source>
        <dbReference type="ARBA" id="ARBA00022679"/>
    </source>
</evidence>
<dbReference type="Proteomes" id="UP001141552">
    <property type="component" value="Unassembled WGS sequence"/>
</dbReference>
<dbReference type="Gene3D" id="3.40.630.30">
    <property type="match status" value="2"/>
</dbReference>
<feature type="domain" description="N-acetyltransferase" evidence="3">
    <location>
        <begin position="314"/>
        <end position="460"/>
    </location>
</feature>
<gene>
    <name evidence="4" type="ORF">Tsubulata_027810</name>
</gene>
<feature type="non-terminal residue" evidence="4">
    <location>
        <position position="470"/>
    </location>
</feature>
<evidence type="ECO:0000256" key="2">
    <source>
        <dbReference type="ARBA" id="ARBA00023315"/>
    </source>
</evidence>
<dbReference type="OrthoDB" id="7305308at2759"/>
<evidence type="ECO:0000313" key="5">
    <source>
        <dbReference type="Proteomes" id="UP001141552"/>
    </source>
</evidence>